<evidence type="ECO:0000256" key="1">
    <source>
        <dbReference type="SAM" id="MobiDB-lite"/>
    </source>
</evidence>
<reference evidence="3" key="1">
    <citation type="journal article" date="2019" name="Int. J. Syst. Evol. Microbiol.">
        <title>The Global Catalogue of Microorganisms (GCM) 10K type strain sequencing project: providing services to taxonomists for standard genome sequencing and annotation.</title>
        <authorList>
            <consortium name="The Broad Institute Genomics Platform"/>
            <consortium name="The Broad Institute Genome Sequencing Center for Infectious Disease"/>
            <person name="Wu L."/>
            <person name="Ma J."/>
        </authorList>
    </citation>
    <scope>NUCLEOTIDE SEQUENCE [LARGE SCALE GENOMIC DNA]</scope>
    <source>
        <strain evidence="3">JCM 18961</strain>
    </source>
</reference>
<evidence type="ECO:0000313" key="2">
    <source>
        <dbReference type="EMBL" id="GAA4713999.1"/>
    </source>
</evidence>
<dbReference type="EMBL" id="BAABLO010000001">
    <property type="protein sequence ID" value="GAA4713999.1"/>
    <property type="molecule type" value="Genomic_DNA"/>
</dbReference>
<keyword evidence="3" id="KW-1185">Reference proteome</keyword>
<name>A0ABP8XU17_9MICO</name>
<gene>
    <name evidence="2" type="ORF">GCM10025782_07840</name>
</gene>
<organism evidence="2 3">
    <name type="scientific">Pedococcus ginsenosidimutans</name>
    <dbReference type="NCBI Taxonomy" id="490570"/>
    <lineage>
        <taxon>Bacteria</taxon>
        <taxon>Bacillati</taxon>
        <taxon>Actinomycetota</taxon>
        <taxon>Actinomycetes</taxon>
        <taxon>Micrococcales</taxon>
        <taxon>Intrasporangiaceae</taxon>
        <taxon>Pedococcus</taxon>
    </lineage>
</organism>
<sequence>MGMRTFEVTQRDARGQGHGTCRVVADDASDAVAWVRATVPDQADTTVYAVYRHRRLRGRRFVGLWSGPGYDGGQAGVREPRRPRPTPPSLSIQLEVPGAQG</sequence>
<comment type="caution">
    <text evidence="2">The sequence shown here is derived from an EMBL/GenBank/DDBJ whole genome shotgun (WGS) entry which is preliminary data.</text>
</comment>
<accession>A0ABP8XU17</accession>
<dbReference type="Proteomes" id="UP001500556">
    <property type="component" value="Unassembled WGS sequence"/>
</dbReference>
<feature type="region of interest" description="Disordered" evidence="1">
    <location>
        <begin position="69"/>
        <end position="101"/>
    </location>
</feature>
<proteinExistence type="predicted"/>
<evidence type="ECO:0000313" key="3">
    <source>
        <dbReference type="Proteomes" id="UP001500556"/>
    </source>
</evidence>
<protein>
    <submittedName>
        <fullName evidence="2">Uncharacterized protein</fullName>
    </submittedName>
</protein>